<keyword evidence="4" id="KW-0653">Protein transport</keyword>
<comment type="subcellular location">
    <subcellularLocation>
        <location evidence="1">Endomembrane system</location>
    </subcellularLocation>
</comment>
<dbReference type="SUPFAM" id="SSF48371">
    <property type="entry name" value="ARM repeat"/>
    <property type="match status" value="1"/>
</dbReference>
<evidence type="ECO:0000256" key="6">
    <source>
        <dbReference type="SAM" id="MobiDB-lite"/>
    </source>
</evidence>
<dbReference type="InterPro" id="IPR026739">
    <property type="entry name" value="AP_beta"/>
</dbReference>
<dbReference type="RefSeq" id="XP_002848165.1">
    <property type="nucleotide sequence ID" value="XM_002848119.1"/>
</dbReference>
<dbReference type="PIRSF" id="PIRSF037096">
    <property type="entry name" value="AP3_complex_beta"/>
    <property type="match status" value="1"/>
</dbReference>
<dbReference type="Proteomes" id="UP000002035">
    <property type="component" value="Unassembled WGS sequence"/>
</dbReference>
<feature type="compositionally biased region" description="Acidic residues" evidence="6">
    <location>
        <begin position="745"/>
        <end position="793"/>
    </location>
</feature>
<dbReference type="HOGENOM" id="CLU_006320_3_2_1"/>
<proteinExistence type="inferred from homology"/>
<dbReference type="InterPro" id="IPR016024">
    <property type="entry name" value="ARM-type_fold"/>
</dbReference>
<dbReference type="AlphaFoldDB" id="C5FJJ1"/>
<evidence type="ECO:0000259" key="7">
    <source>
        <dbReference type="Pfam" id="PF01602"/>
    </source>
</evidence>
<dbReference type="STRING" id="554155.C5FJJ1"/>
<dbReference type="Pfam" id="PF01602">
    <property type="entry name" value="Adaptin_N"/>
    <property type="match status" value="1"/>
</dbReference>
<comment type="similarity">
    <text evidence="2">Belongs to the adaptor complexes large subunit family.</text>
</comment>
<evidence type="ECO:0000256" key="2">
    <source>
        <dbReference type="ARBA" id="ARBA00006613"/>
    </source>
</evidence>
<feature type="compositionally biased region" description="Polar residues" evidence="6">
    <location>
        <begin position="721"/>
        <end position="738"/>
    </location>
</feature>
<keyword evidence="3" id="KW-0813">Transport</keyword>
<evidence type="ECO:0000256" key="3">
    <source>
        <dbReference type="ARBA" id="ARBA00022448"/>
    </source>
</evidence>
<feature type="compositionally biased region" description="Basic and acidic residues" evidence="6">
    <location>
        <begin position="681"/>
        <end position="696"/>
    </location>
</feature>
<dbReference type="OMA" id="HFLVRST"/>
<feature type="region of interest" description="Disordered" evidence="6">
    <location>
        <begin position="558"/>
        <end position="581"/>
    </location>
</feature>
<dbReference type="GO" id="GO:0006886">
    <property type="term" value="P:intracellular protein transport"/>
    <property type="evidence" value="ECO:0007669"/>
    <property type="project" value="InterPro"/>
</dbReference>
<evidence type="ECO:0000256" key="4">
    <source>
        <dbReference type="ARBA" id="ARBA00022927"/>
    </source>
</evidence>
<dbReference type="PANTHER" id="PTHR11134">
    <property type="entry name" value="ADAPTOR COMPLEX SUBUNIT BETA FAMILY MEMBER"/>
    <property type="match status" value="1"/>
</dbReference>
<name>C5FJJ1_ARTOC</name>
<dbReference type="GO" id="GO:0012505">
    <property type="term" value="C:endomembrane system"/>
    <property type="evidence" value="ECO:0007669"/>
    <property type="project" value="UniProtKB-SubCell"/>
</dbReference>
<evidence type="ECO:0000313" key="9">
    <source>
        <dbReference type="Proteomes" id="UP000002035"/>
    </source>
</evidence>
<evidence type="ECO:0000256" key="1">
    <source>
        <dbReference type="ARBA" id="ARBA00004308"/>
    </source>
</evidence>
<keyword evidence="9" id="KW-1185">Reference proteome</keyword>
<dbReference type="InterPro" id="IPR002553">
    <property type="entry name" value="Clathrin/coatomer_adapt-like_N"/>
</dbReference>
<reference evidence="9" key="1">
    <citation type="journal article" date="2012" name="MBio">
        <title>Comparative genome analysis of Trichophyton rubrum and related dermatophytes reveals candidate genes involved in infection.</title>
        <authorList>
            <person name="Martinez D.A."/>
            <person name="Oliver B.G."/>
            <person name="Graeser Y."/>
            <person name="Goldberg J.M."/>
            <person name="Li W."/>
            <person name="Martinez-Rossi N.M."/>
            <person name="Monod M."/>
            <person name="Shelest E."/>
            <person name="Barton R.C."/>
            <person name="Birch E."/>
            <person name="Brakhage A.A."/>
            <person name="Chen Z."/>
            <person name="Gurr S.J."/>
            <person name="Heiman D."/>
            <person name="Heitman J."/>
            <person name="Kosti I."/>
            <person name="Rossi A."/>
            <person name="Saif S."/>
            <person name="Samalova M."/>
            <person name="Saunders C.W."/>
            <person name="Shea T."/>
            <person name="Summerbell R.C."/>
            <person name="Xu J."/>
            <person name="Young S."/>
            <person name="Zeng Q."/>
            <person name="Birren B.W."/>
            <person name="Cuomo C.A."/>
            <person name="White T.C."/>
        </authorList>
    </citation>
    <scope>NUCLEOTIDE SEQUENCE [LARGE SCALE GENOMIC DNA]</scope>
    <source>
        <strain evidence="9">ATCC MYA-4605 / CBS 113480</strain>
    </source>
</reference>
<dbReference type="eggNOG" id="KOG1060">
    <property type="taxonomic scope" value="Eukaryota"/>
</dbReference>
<accession>C5FJJ1</accession>
<protein>
    <submittedName>
        <fullName evidence="8">Beta adaptin</fullName>
    </submittedName>
</protein>
<evidence type="ECO:0000256" key="5">
    <source>
        <dbReference type="ARBA" id="ARBA00023136"/>
    </source>
</evidence>
<dbReference type="Gene3D" id="1.25.10.10">
    <property type="entry name" value="Leucine-rich Repeat Variant"/>
    <property type="match status" value="1"/>
</dbReference>
<sequence>METISRISSMLETARELTLEAAQSASSVRSLRPSSYPPRTGSVSQIKKLLDSRNDRDILDGLRKVISLMYRAEPCLPFFSAVVKNVANPNIEVKKLVYIYLLHHAEAEPDLALLSINAIQKSLTDQNPQVRSLALRTMSGIKVPVISQIVSLAIKRGCGDMSPHVRKAAALAIPKCYRLDPGTLPQLVDYLSILLGDSQYFVVGPAVAAFLEICPEKIDLIHKHYRSLVKKLVDMDEWSQLVTLRLMVYYARKCFPRRTQRVKKTTPKGFYDEDNEEDKDDGNLSEEEFEIIDPDLELLLKACKPLLQSRNSAVIVAVVRCFRYLGTVEHLESATGPLIALLRSPQDLQHVALYNIISVVLISPKPFVKYASHFLVRSTDIPHIWRLKLEILTMLFPHCGMHFKGVILSDLEHFSNGSDHDLVRESVRAIGRCAEAHSGSSMRCLQLLLRQISSADDVLVSEAVTVIRHLIQQDTASHKNTVVMLGNHLGTTSSPGARASIIWLVGEFAGIDTHNNIAPDVLRLLVKGFADEAEPVKQQILLLGAKVYLHHLLNAPATSNDPKSPSDHEQGGDNEFDVNGQVTPKEEDSITTLWRYILLLARYDTSYDLRDRARLYKSLLAVPSSTQLASLLLLAPKPIPHTSTPSETRNNFLIGSSTLVIGPEAGLHGLRGYEDLPDWVEPGKEPDPKLRDDESSKSGVGYGEKINTTAGERLDKALQEHNVSGKGNMNGKISNVPKNMSLDDWLAEEEEEDEYEEDEEGETEEEETDEEDDEDEEGESEYETDESGEEEDEGQNHQYAQSGVESAKLLK</sequence>
<dbReference type="VEuPathDB" id="FungiDB:MCYG_03671"/>
<feature type="region of interest" description="Disordered" evidence="6">
    <location>
        <begin position="678"/>
        <end position="811"/>
    </location>
</feature>
<keyword evidence="5" id="KW-0472">Membrane</keyword>
<evidence type="ECO:0000313" key="8">
    <source>
        <dbReference type="EMBL" id="EEQ30852.1"/>
    </source>
</evidence>
<dbReference type="EMBL" id="DS995703">
    <property type="protein sequence ID" value="EEQ30852.1"/>
    <property type="molecule type" value="Genomic_DNA"/>
</dbReference>
<dbReference type="GO" id="GO:0030123">
    <property type="term" value="C:AP-3 adaptor complex"/>
    <property type="evidence" value="ECO:0007669"/>
    <property type="project" value="InterPro"/>
</dbReference>
<gene>
    <name evidence="8" type="ORF">MCYG_03671</name>
</gene>
<dbReference type="OrthoDB" id="10254310at2759"/>
<feature type="domain" description="Clathrin/coatomer adaptor adaptin-like N-terminal" evidence="7">
    <location>
        <begin position="42"/>
        <end position="621"/>
    </location>
</feature>
<dbReference type="GeneID" id="9229489"/>
<dbReference type="InterPro" id="IPR011989">
    <property type="entry name" value="ARM-like"/>
</dbReference>
<dbReference type="InterPro" id="IPR026740">
    <property type="entry name" value="AP3_beta"/>
</dbReference>
<organism evidence="8 9">
    <name type="scientific">Arthroderma otae (strain ATCC MYA-4605 / CBS 113480)</name>
    <name type="common">Microsporum canis</name>
    <dbReference type="NCBI Taxonomy" id="554155"/>
    <lineage>
        <taxon>Eukaryota</taxon>
        <taxon>Fungi</taxon>
        <taxon>Dikarya</taxon>
        <taxon>Ascomycota</taxon>
        <taxon>Pezizomycotina</taxon>
        <taxon>Eurotiomycetes</taxon>
        <taxon>Eurotiomycetidae</taxon>
        <taxon>Onygenales</taxon>
        <taxon>Arthrodermataceae</taxon>
        <taxon>Microsporum</taxon>
    </lineage>
</organism>
<dbReference type="GO" id="GO:0016192">
    <property type="term" value="P:vesicle-mediated transport"/>
    <property type="evidence" value="ECO:0007669"/>
    <property type="project" value="InterPro"/>
</dbReference>